<gene>
    <name evidence="1" type="ordered locus">LILAB_25195</name>
</gene>
<reference evidence="1 2" key="1">
    <citation type="journal article" date="2011" name="J. Bacteriol.">
        <title>Genome sequence of the halotolerant marine bacterium Myxococcus fulvus HW-1.</title>
        <authorList>
            <person name="Li Z.F."/>
            <person name="Li X."/>
            <person name="Liu H."/>
            <person name="Liu X."/>
            <person name="Han K."/>
            <person name="Wu Z.H."/>
            <person name="Hu W."/>
            <person name="Li F.F."/>
            <person name="Li Y.Z."/>
        </authorList>
    </citation>
    <scope>NUCLEOTIDE SEQUENCE [LARGE SCALE GENOMIC DNA]</scope>
    <source>
        <strain evidence="2">ATCC BAA-855 / HW-1</strain>
    </source>
</reference>
<dbReference type="EMBL" id="CP002830">
    <property type="protein sequence ID" value="AEI66932.1"/>
    <property type="molecule type" value="Genomic_DNA"/>
</dbReference>
<evidence type="ECO:0000313" key="1">
    <source>
        <dbReference type="EMBL" id="AEI66932.1"/>
    </source>
</evidence>
<accession>F8C7Y0</accession>
<dbReference type="HOGENOM" id="CLU_3292830_0_0_7"/>
<sequence>MARQAWAIVLNVMMKQLRPCGANYKSNERTGQQLAGCRSL</sequence>
<organism evidence="1 2">
    <name type="scientific">Myxococcus fulvus (strain ATCC BAA-855 / HW-1)</name>
    <dbReference type="NCBI Taxonomy" id="483219"/>
    <lineage>
        <taxon>Bacteria</taxon>
        <taxon>Pseudomonadati</taxon>
        <taxon>Myxococcota</taxon>
        <taxon>Myxococcia</taxon>
        <taxon>Myxococcales</taxon>
        <taxon>Cystobacterineae</taxon>
        <taxon>Myxococcaceae</taxon>
        <taxon>Myxococcus</taxon>
    </lineage>
</organism>
<dbReference type="Proteomes" id="UP000000488">
    <property type="component" value="Chromosome"/>
</dbReference>
<name>F8C7Y0_MYXFH</name>
<dbReference type="AlphaFoldDB" id="F8C7Y0"/>
<proteinExistence type="predicted"/>
<protein>
    <submittedName>
        <fullName evidence="1">Uncharacterized protein</fullName>
    </submittedName>
</protein>
<evidence type="ECO:0000313" key="2">
    <source>
        <dbReference type="Proteomes" id="UP000000488"/>
    </source>
</evidence>
<dbReference type="KEGG" id="mfu:LILAB_25195"/>